<name>A0A075A173_OPIVI</name>
<dbReference type="AlphaFoldDB" id="A0A075A173"/>
<dbReference type="EMBL" id="KL596991">
    <property type="protein sequence ID" value="KER21139.1"/>
    <property type="molecule type" value="Genomic_DNA"/>
</dbReference>
<evidence type="ECO:0000313" key="2">
    <source>
        <dbReference type="EMBL" id="KER21139.1"/>
    </source>
</evidence>
<dbReference type="OrthoDB" id="424465at2759"/>
<feature type="region of interest" description="Disordered" evidence="1">
    <location>
        <begin position="53"/>
        <end position="73"/>
    </location>
</feature>
<organism evidence="2 3">
    <name type="scientific">Opisthorchis viverrini</name>
    <name type="common">Southeast Asian liver fluke</name>
    <dbReference type="NCBI Taxonomy" id="6198"/>
    <lineage>
        <taxon>Eukaryota</taxon>
        <taxon>Metazoa</taxon>
        <taxon>Spiralia</taxon>
        <taxon>Lophotrochozoa</taxon>
        <taxon>Platyhelminthes</taxon>
        <taxon>Trematoda</taxon>
        <taxon>Digenea</taxon>
        <taxon>Opisthorchiida</taxon>
        <taxon>Opisthorchiata</taxon>
        <taxon>Opisthorchiidae</taxon>
        <taxon>Opisthorchis</taxon>
    </lineage>
</organism>
<sequence>MSPAKYRSSHGEQVFEVRALTSSNTPPSELKQSPRVRWLKGLERKFTDRKVRGSNPISASRLALSRPEQSGETAVVMKLEHEDILEYHPEKIERLGTE</sequence>
<evidence type="ECO:0000313" key="3">
    <source>
        <dbReference type="Proteomes" id="UP000054324"/>
    </source>
</evidence>
<dbReference type="KEGG" id="ovi:T265_10471"/>
<proteinExistence type="predicted"/>
<dbReference type="CTD" id="20324639"/>
<gene>
    <name evidence="2" type="ORF">T265_10471</name>
</gene>
<dbReference type="RefSeq" id="XP_009175115.1">
    <property type="nucleotide sequence ID" value="XM_009176851.1"/>
</dbReference>
<protein>
    <submittedName>
        <fullName evidence="2">Uncharacterized protein</fullName>
    </submittedName>
</protein>
<dbReference type="GeneID" id="20324639"/>
<accession>A0A075A173</accession>
<reference evidence="2 3" key="1">
    <citation type="submission" date="2013-11" db="EMBL/GenBank/DDBJ databases">
        <title>Opisthorchis viverrini - life in the bile duct.</title>
        <authorList>
            <person name="Young N.D."/>
            <person name="Nagarajan N."/>
            <person name="Lin S.J."/>
            <person name="Korhonen P.K."/>
            <person name="Jex A.R."/>
            <person name="Hall R.S."/>
            <person name="Safavi-Hemami H."/>
            <person name="Kaewkong W."/>
            <person name="Bertrand D."/>
            <person name="Gao S."/>
            <person name="Seet Q."/>
            <person name="Wongkham S."/>
            <person name="Teh B.T."/>
            <person name="Wongkham C."/>
            <person name="Intapan P.M."/>
            <person name="Maleewong W."/>
            <person name="Yang X."/>
            <person name="Hu M."/>
            <person name="Wang Z."/>
            <person name="Hofmann A."/>
            <person name="Sternberg P.W."/>
            <person name="Tan P."/>
            <person name="Wang J."/>
            <person name="Gasser R.B."/>
        </authorList>
    </citation>
    <scope>NUCLEOTIDE SEQUENCE [LARGE SCALE GENOMIC DNA]</scope>
</reference>
<dbReference type="Proteomes" id="UP000054324">
    <property type="component" value="Unassembled WGS sequence"/>
</dbReference>
<keyword evidence="3" id="KW-1185">Reference proteome</keyword>
<evidence type="ECO:0000256" key="1">
    <source>
        <dbReference type="SAM" id="MobiDB-lite"/>
    </source>
</evidence>